<evidence type="ECO:0000256" key="2">
    <source>
        <dbReference type="SAM" id="Phobius"/>
    </source>
</evidence>
<dbReference type="HOGENOM" id="CLU_2194670_0_0_6"/>
<keyword evidence="2" id="KW-1133">Transmembrane helix</keyword>
<evidence type="ECO:0000256" key="1">
    <source>
        <dbReference type="SAM" id="MobiDB-lite"/>
    </source>
</evidence>
<dbReference type="STRING" id="384676.PSEEN2759"/>
<evidence type="ECO:0000313" key="4">
    <source>
        <dbReference type="Proteomes" id="UP000000658"/>
    </source>
</evidence>
<gene>
    <name evidence="3" type="ordered locus">PSEEN2759</name>
</gene>
<evidence type="ECO:0000313" key="3">
    <source>
        <dbReference type="EMBL" id="CAK15543.1"/>
    </source>
</evidence>
<name>Q1I9Y0_PSEE4</name>
<feature type="region of interest" description="Disordered" evidence="1">
    <location>
        <begin position="1"/>
        <end position="20"/>
    </location>
</feature>
<keyword evidence="2" id="KW-0472">Membrane</keyword>
<reference evidence="3 4" key="1">
    <citation type="journal article" date="2006" name="Nat. Biotechnol.">
        <title>Complete genome sequence of the entomopathogenic and metabolically versatile soil bacterium Pseudomonas entomophila.</title>
        <authorList>
            <person name="Vodovar N."/>
            <person name="Vallenet D."/>
            <person name="Cruveiller S."/>
            <person name="Rouy Z."/>
            <person name="Barbe V."/>
            <person name="Acosta C."/>
            <person name="Cattolico L."/>
            <person name="Jubin C."/>
            <person name="Lajus A."/>
            <person name="Segurens B."/>
            <person name="Vacherie B."/>
            <person name="Wincker P."/>
            <person name="Weissenbach J."/>
            <person name="Lemaitre B."/>
            <person name="Medigue C."/>
            <person name="Boccard F."/>
        </authorList>
    </citation>
    <scope>NUCLEOTIDE SEQUENCE [LARGE SCALE GENOMIC DNA]</scope>
    <source>
        <strain evidence="3 4">L48</strain>
    </source>
</reference>
<keyword evidence="2" id="KW-0812">Transmembrane</keyword>
<sequence>MPARGDIAEADGGVGGEGKVHAVEQTPIEIAAERAWKLRAPMRAIVVRSATLTEAGFSRALRLSREPLSIGRSRSRVIFVVYAPFPGLLAWAWLGPRAVKGRAVLQEK</sequence>
<organism evidence="3 4">
    <name type="scientific">Pseudomonas entomophila (strain L48)</name>
    <dbReference type="NCBI Taxonomy" id="384676"/>
    <lineage>
        <taxon>Bacteria</taxon>
        <taxon>Pseudomonadati</taxon>
        <taxon>Pseudomonadota</taxon>
        <taxon>Gammaproteobacteria</taxon>
        <taxon>Pseudomonadales</taxon>
        <taxon>Pseudomonadaceae</taxon>
        <taxon>Pseudomonas</taxon>
    </lineage>
</organism>
<dbReference type="EMBL" id="CT573326">
    <property type="protein sequence ID" value="CAK15543.1"/>
    <property type="molecule type" value="Genomic_DNA"/>
</dbReference>
<feature type="transmembrane region" description="Helical" evidence="2">
    <location>
        <begin position="77"/>
        <end position="94"/>
    </location>
</feature>
<accession>Q1I9Y0</accession>
<dbReference type="AlphaFoldDB" id="Q1I9Y0"/>
<proteinExistence type="predicted"/>
<dbReference type="KEGG" id="pen:PSEEN2759"/>
<protein>
    <submittedName>
        <fullName evidence="3">Uncharacterized protein</fullName>
    </submittedName>
</protein>
<dbReference type="Proteomes" id="UP000000658">
    <property type="component" value="Chromosome"/>
</dbReference>